<feature type="transmembrane region" description="Helical" evidence="6">
    <location>
        <begin position="69"/>
        <end position="89"/>
    </location>
</feature>
<dbReference type="CDD" id="cd17326">
    <property type="entry name" value="MFS_MFSD8"/>
    <property type="match status" value="1"/>
</dbReference>
<dbReference type="EMBL" id="CAJFCW020000006">
    <property type="protein sequence ID" value="CAG9127242.1"/>
    <property type="molecule type" value="Genomic_DNA"/>
</dbReference>
<dbReference type="Proteomes" id="UP000783686">
    <property type="component" value="Unassembled WGS sequence"/>
</dbReference>
<feature type="transmembrane region" description="Helical" evidence="6">
    <location>
        <begin position="164"/>
        <end position="184"/>
    </location>
</feature>
<dbReference type="OrthoDB" id="370281at2759"/>
<dbReference type="SUPFAM" id="SSF103473">
    <property type="entry name" value="MFS general substrate transporter"/>
    <property type="match status" value="1"/>
</dbReference>
<dbReference type="Pfam" id="PF07690">
    <property type="entry name" value="MFS_1"/>
    <property type="match status" value="1"/>
</dbReference>
<feature type="transmembrane region" description="Helical" evidence="6">
    <location>
        <begin position="101"/>
        <end position="119"/>
    </location>
</feature>
<comment type="caution">
    <text evidence="7">The sequence shown here is derived from an EMBL/GenBank/DDBJ whole genome shotgun (WGS) entry which is preliminary data.</text>
</comment>
<dbReference type="Proteomes" id="UP000614601">
    <property type="component" value="Unassembled WGS sequence"/>
</dbReference>
<keyword evidence="8" id="KW-1185">Reference proteome</keyword>
<feature type="transmembrane region" description="Helical" evidence="6">
    <location>
        <begin position="131"/>
        <end position="152"/>
    </location>
</feature>
<dbReference type="EMBL" id="CAJFDH010000006">
    <property type="protein sequence ID" value="CAD5229768.1"/>
    <property type="molecule type" value="Genomic_DNA"/>
</dbReference>
<sequence length="501" mass="56015">MGVLNKIKDSTAIFTTPKEPTFIQCSKTPWKSIYVTGAISFLVVTQFAMFFSSMWPYLQTLDPEITEPFYGFIVGAYSVGSMGTATLFSKWSAKTRTVKEPIMACMAFMAVGNIIYLFVPLAPVPLRKWTMLFGRFILGFGDNSLALLQGYTSTASTPKDRSRAIAIMTGGLSVGFALAPALQICFSPLGNGFQLLGNLRLNMYSAPSLAAIVACVVAFMLMKLVFVDEYAGISSKHEEKAGNLPPPDKLAIVLCCLGRYIQFFTFVNLEAIGAAYVETYFAQTKKFVVLFISGSHISCGVLSMFVYSCYIFFKLGKKVNARFMLIISFVGFFLFYLITFQWPFLDDNIQTYTENDLHSYLDGWVSEEPLGCNVDRYDWCTTMTLSNKWLYFAAFALFIGFGWPNINVCLGTVYSNIIGPRHQAYYQGILQMCASGARLTGPIFMSSLYRAWGPRYVWGVELVALSLQAALLCIFYKRLVPLETEPERKQTDVSQLEVPTE</sequence>
<evidence type="ECO:0008006" key="9">
    <source>
        <dbReference type="Google" id="ProtNLM"/>
    </source>
</evidence>
<evidence type="ECO:0000256" key="3">
    <source>
        <dbReference type="ARBA" id="ARBA00022692"/>
    </source>
</evidence>
<evidence type="ECO:0000256" key="1">
    <source>
        <dbReference type="ARBA" id="ARBA00004127"/>
    </source>
</evidence>
<dbReference type="GO" id="GO:0012505">
    <property type="term" value="C:endomembrane system"/>
    <property type="evidence" value="ECO:0007669"/>
    <property type="project" value="UniProtKB-SubCell"/>
</dbReference>
<dbReference type="PANTHER" id="PTHR23510:SF3">
    <property type="entry name" value="MAJOR FACILITATOR SUPERFAMILY DOMAIN-CONTAINING PROTEIN 8"/>
    <property type="match status" value="1"/>
</dbReference>
<feature type="transmembrane region" description="Helical" evidence="6">
    <location>
        <begin position="389"/>
        <end position="413"/>
    </location>
</feature>
<feature type="transmembrane region" description="Helical" evidence="6">
    <location>
        <begin position="325"/>
        <end position="345"/>
    </location>
</feature>
<dbReference type="PANTHER" id="PTHR23510">
    <property type="entry name" value="INNER MEMBRANE TRANSPORT PROTEIN YAJR"/>
    <property type="match status" value="1"/>
</dbReference>
<keyword evidence="4 6" id="KW-1133">Transmembrane helix</keyword>
<evidence type="ECO:0000256" key="6">
    <source>
        <dbReference type="SAM" id="Phobius"/>
    </source>
</evidence>
<feature type="transmembrane region" description="Helical" evidence="6">
    <location>
        <begin position="287"/>
        <end position="313"/>
    </location>
</feature>
<dbReference type="InterPro" id="IPR036259">
    <property type="entry name" value="MFS_trans_sf"/>
</dbReference>
<comment type="subcellular location">
    <subcellularLocation>
        <location evidence="1">Endomembrane system</location>
        <topology evidence="1">Multi-pass membrane protein</topology>
    </subcellularLocation>
</comment>
<feature type="transmembrane region" description="Helical" evidence="6">
    <location>
        <begin position="33"/>
        <end position="57"/>
    </location>
</feature>
<evidence type="ECO:0000256" key="5">
    <source>
        <dbReference type="ARBA" id="ARBA00023136"/>
    </source>
</evidence>
<dbReference type="InterPro" id="IPR051068">
    <property type="entry name" value="MFS_Domain-Containing_Protein"/>
</dbReference>
<dbReference type="Gene3D" id="1.20.1250.20">
    <property type="entry name" value="MFS general substrate transporter like domains"/>
    <property type="match status" value="1"/>
</dbReference>
<evidence type="ECO:0000313" key="8">
    <source>
        <dbReference type="Proteomes" id="UP000614601"/>
    </source>
</evidence>
<dbReference type="GO" id="GO:0005765">
    <property type="term" value="C:lysosomal membrane"/>
    <property type="evidence" value="ECO:0007669"/>
    <property type="project" value="TreeGrafter"/>
</dbReference>
<evidence type="ECO:0000313" key="7">
    <source>
        <dbReference type="EMBL" id="CAD5229768.1"/>
    </source>
</evidence>
<dbReference type="InterPro" id="IPR011701">
    <property type="entry name" value="MFS"/>
</dbReference>
<name>A0A811LRU6_9BILA</name>
<protein>
    <recommendedName>
        <fullName evidence="9">MFS domain-containing protein</fullName>
    </recommendedName>
</protein>
<proteinExistence type="predicted"/>
<feature type="transmembrane region" description="Helical" evidence="6">
    <location>
        <begin position="250"/>
        <end position="267"/>
    </location>
</feature>
<evidence type="ECO:0000256" key="2">
    <source>
        <dbReference type="ARBA" id="ARBA00022448"/>
    </source>
</evidence>
<dbReference type="GO" id="GO:0022857">
    <property type="term" value="F:transmembrane transporter activity"/>
    <property type="evidence" value="ECO:0007669"/>
    <property type="project" value="InterPro"/>
</dbReference>
<gene>
    <name evidence="7" type="ORF">BOKJ2_LOCUS13800</name>
</gene>
<accession>A0A811LRU6</accession>
<organism evidence="7 8">
    <name type="scientific">Bursaphelenchus okinawaensis</name>
    <dbReference type="NCBI Taxonomy" id="465554"/>
    <lineage>
        <taxon>Eukaryota</taxon>
        <taxon>Metazoa</taxon>
        <taxon>Ecdysozoa</taxon>
        <taxon>Nematoda</taxon>
        <taxon>Chromadorea</taxon>
        <taxon>Rhabditida</taxon>
        <taxon>Tylenchina</taxon>
        <taxon>Tylenchomorpha</taxon>
        <taxon>Aphelenchoidea</taxon>
        <taxon>Aphelenchoididae</taxon>
        <taxon>Bursaphelenchus</taxon>
    </lineage>
</organism>
<feature type="transmembrane region" description="Helical" evidence="6">
    <location>
        <begin position="204"/>
        <end position="226"/>
    </location>
</feature>
<evidence type="ECO:0000256" key="4">
    <source>
        <dbReference type="ARBA" id="ARBA00022989"/>
    </source>
</evidence>
<keyword evidence="5 6" id="KW-0472">Membrane</keyword>
<keyword evidence="3 6" id="KW-0812">Transmembrane</keyword>
<keyword evidence="2" id="KW-0813">Transport</keyword>
<dbReference type="AlphaFoldDB" id="A0A811LRU6"/>
<reference evidence="7" key="1">
    <citation type="submission" date="2020-09" db="EMBL/GenBank/DDBJ databases">
        <authorList>
            <person name="Kikuchi T."/>
        </authorList>
    </citation>
    <scope>NUCLEOTIDE SEQUENCE</scope>
    <source>
        <strain evidence="7">SH1</strain>
    </source>
</reference>